<dbReference type="Gene3D" id="3.40.50.300">
    <property type="entry name" value="P-loop containing nucleotide triphosphate hydrolases"/>
    <property type="match status" value="1"/>
</dbReference>
<feature type="non-terminal residue" evidence="3">
    <location>
        <position position="1"/>
    </location>
</feature>
<dbReference type="GO" id="GO:0005524">
    <property type="term" value="F:ATP binding"/>
    <property type="evidence" value="ECO:0007669"/>
    <property type="project" value="UniProtKB-KW"/>
</dbReference>
<dbReference type="EC" id="5.6.2.3" evidence="1"/>
<protein>
    <recommendedName>
        <fullName evidence="1">ATP-dependent DNA helicase</fullName>
        <ecNumber evidence="1">5.6.2.3</ecNumber>
    </recommendedName>
</protein>
<dbReference type="GO" id="GO:0000723">
    <property type="term" value="P:telomere maintenance"/>
    <property type="evidence" value="ECO:0007669"/>
    <property type="project" value="InterPro"/>
</dbReference>
<dbReference type="GO" id="GO:0006310">
    <property type="term" value="P:DNA recombination"/>
    <property type="evidence" value="ECO:0007669"/>
    <property type="project" value="UniProtKB-KW"/>
</dbReference>
<keyword evidence="1" id="KW-0067">ATP-binding</keyword>
<dbReference type="PANTHER" id="PTHR47642">
    <property type="entry name" value="ATP-DEPENDENT DNA HELICASE"/>
    <property type="match status" value="1"/>
</dbReference>
<dbReference type="GO" id="GO:0006281">
    <property type="term" value="P:DNA repair"/>
    <property type="evidence" value="ECO:0007669"/>
    <property type="project" value="UniProtKB-KW"/>
</dbReference>
<evidence type="ECO:0000259" key="2">
    <source>
        <dbReference type="Pfam" id="PF05970"/>
    </source>
</evidence>
<evidence type="ECO:0000256" key="1">
    <source>
        <dbReference type="RuleBase" id="RU363044"/>
    </source>
</evidence>
<organism evidence="3 4">
    <name type="scientific">Armillaria solidipes</name>
    <dbReference type="NCBI Taxonomy" id="1076256"/>
    <lineage>
        <taxon>Eukaryota</taxon>
        <taxon>Fungi</taxon>
        <taxon>Dikarya</taxon>
        <taxon>Basidiomycota</taxon>
        <taxon>Agaricomycotina</taxon>
        <taxon>Agaricomycetes</taxon>
        <taxon>Agaricomycetidae</taxon>
        <taxon>Agaricales</taxon>
        <taxon>Marasmiineae</taxon>
        <taxon>Physalacriaceae</taxon>
        <taxon>Armillaria</taxon>
    </lineage>
</organism>
<keyword evidence="1" id="KW-0378">Hydrolase</keyword>
<dbReference type="GO" id="GO:0016887">
    <property type="term" value="F:ATP hydrolysis activity"/>
    <property type="evidence" value="ECO:0007669"/>
    <property type="project" value="RHEA"/>
</dbReference>
<reference evidence="4" key="1">
    <citation type="journal article" date="2017" name="Nat. Ecol. Evol.">
        <title>Genome expansion and lineage-specific genetic innovations in the forest pathogenic fungi Armillaria.</title>
        <authorList>
            <person name="Sipos G."/>
            <person name="Prasanna A.N."/>
            <person name="Walter M.C."/>
            <person name="O'Connor E."/>
            <person name="Balint B."/>
            <person name="Krizsan K."/>
            <person name="Kiss B."/>
            <person name="Hess J."/>
            <person name="Varga T."/>
            <person name="Slot J."/>
            <person name="Riley R."/>
            <person name="Boka B."/>
            <person name="Rigling D."/>
            <person name="Barry K."/>
            <person name="Lee J."/>
            <person name="Mihaltcheva S."/>
            <person name="LaButti K."/>
            <person name="Lipzen A."/>
            <person name="Waldron R."/>
            <person name="Moloney N.M."/>
            <person name="Sperisen C."/>
            <person name="Kredics L."/>
            <person name="Vagvoelgyi C."/>
            <person name="Patrignani A."/>
            <person name="Fitzpatrick D."/>
            <person name="Nagy I."/>
            <person name="Doyle S."/>
            <person name="Anderson J.B."/>
            <person name="Grigoriev I.V."/>
            <person name="Gueldener U."/>
            <person name="Muensterkoetter M."/>
            <person name="Nagy L.G."/>
        </authorList>
    </citation>
    <scope>NUCLEOTIDE SEQUENCE [LARGE SCALE GENOMIC DNA]</scope>
    <source>
        <strain evidence="4">28-4</strain>
    </source>
</reference>
<comment type="cofactor">
    <cofactor evidence="1">
        <name>Mg(2+)</name>
        <dbReference type="ChEBI" id="CHEBI:18420"/>
    </cofactor>
</comment>
<feature type="non-terminal residue" evidence="3">
    <location>
        <position position="119"/>
    </location>
</feature>
<dbReference type="InterPro" id="IPR051055">
    <property type="entry name" value="PIF1_helicase"/>
</dbReference>
<dbReference type="InterPro" id="IPR027417">
    <property type="entry name" value="P-loop_NTPase"/>
</dbReference>
<dbReference type="Proteomes" id="UP000218334">
    <property type="component" value="Unassembled WGS sequence"/>
</dbReference>
<dbReference type="SUPFAM" id="SSF52540">
    <property type="entry name" value="P-loop containing nucleoside triphosphate hydrolases"/>
    <property type="match status" value="1"/>
</dbReference>
<name>A0A2H3B9N2_9AGAR</name>
<keyword evidence="1" id="KW-0347">Helicase</keyword>
<evidence type="ECO:0000313" key="3">
    <source>
        <dbReference type="EMBL" id="PBK66390.1"/>
    </source>
</evidence>
<accession>A0A2H3B9N2</accession>
<feature type="domain" description="DNA helicase Pif1-like DEAD-box helicase" evidence="2">
    <location>
        <begin position="28"/>
        <end position="118"/>
    </location>
</feature>
<proteinExistence type="inferred from homology"/>
<evidence type="ECO:0000313" key="4">
    <source>
        <dbReference type="Proteomes" id="UP000218334"/>
    </source>
</evidence>
<dbReference type="EMBL" id="KZ293441">
    <property type="protein sequence ID" value="PBK66390.1"/>
    <property type="molecule type" value="Genomic_DNA"/>
</dbReference>
<keyword evidence="1" id="KW-0547">Nucleotide-binding</keyword>
<comment type="similarity">
    <text evidence="1">Belongs to the helicase family.</text>
</comment>
<dbReference type="GO" id="GO:0043139">
    <property type="term" value="F:5'-3' DNA helicase activity"/>
    <property type="evidence" value="ECO:0007669"/>
    <property type="project" value="UniProtKB-EC"/>
</dbReference>
<keyword evidence="1" id="KW-0227">DNA damage</keyword>
<gene>
    <name evidence="3" type="ORF">ARMSODRAFT_845651</name>
</gene>
<keyword evidence="4" id="KW-1185">Reference proteome</keyword>
<comment type="catalytic activity">
    <reaction evidence="1">
        <text>ATP + H2O = ADP + phosphate + H(+)</text>
        <dbReference type="Rhea" id="RHEA:13065"/>
        <dbReference type="ChEBI" id="CHEBI:15377"/>
        <dbReference type="ChEBI" id="CHEBI:15378"/>
        <dbReference type="ChEBI" id="CHEBI:30616"/>
        <dbReference type="ChEBI" id="CHEBI:43474"/>
        <dbReference type="ChEBI" id="CHEBI:456216"/>
        <dbReference type="EC" id="5.6.2.3"/>
    </reaction>
</comment>
<dbReference type="STRING" id="1076256.A0A2H3B9N2"/>
<keyword evidence="1" id="KW-0234">DNA repair</keyword>
<dbReference type="AlphaFoldDB" id="A0A2H3B9N2"/>
<keyword evidence="1" id="KW-0233">DNA recombination</keyword>
<dbReference type="Pfam" id="PF05970">
    <property type="entry name" value="PIF1"/>
    <property type="match status" value="1"/>
</dbReference>
<dbReference type="InterPro" id="IPR010285">
    <property type="entry name" value="DNA_helicase_pif1-like_DEAD"/>
</dbReference>
<sequence>LNTKQRLAHTIVDNHLMAQLQDRSPEQLLMMVLGAGGTGKTVLINAIHETFNHHDCVSSLGLTATSGIAATLFGGSTIHSWAGVSMNSSSDKPSRGVAAKCQAHMGINRLLVIDEISMF</sequence>